<dbReference type="AlphaFoldDB" id="A0A1V6SS32"/>
<reference evidence="4" key="1">
    <citation type="journal article" date="2017" name="Nat. Microbiol.">
        <title>Global analysis of biosynthetic gene clusters reveals vast potential of secondary metabolite production in Penicillium species.</title>
        <authorList>
            <person name="Nielsen J.C."/>
            <person name="Grijseels S."/>
            <person name="Prigent S."/>
            <person name="Ji B."/>
            <person name="Dainat J."/>
            <person name="Nielsen K.F."/>
            <person name="Frisvad J.C."/>
            <person name="Workman M."/>
            <person name="Nielsen J."/>
        </authorList>
    </citation>
    <scope>NUCLEOTIDE SEQUENCE [LARGE SCALE GENOMIC DNA]</scope>
    <source>
        <strain evidence="4">IBT 14082</strain>
    </source>
</reference>
<feature type="compositionally biased region" description="Basic and acidic residues" evidence="1">
    <location>
        <begin position="119"/>
        <end position="141"/>
    </location>
</feature>
<dbReference type="EMBL" id="MLQL01000026">
    <property type="protein sequence ID" value="OQE16852.1"/>
    <property type="molecule type" value="Genomic_DNA"/>
</dbReference>
<keyword evidence="2" id="KW-0472">Membrane</keyword>
<evidence type="ECO:0000313" key="4">
    <source>
        <dbReference type="Proteomes" id="UP000191342"/>
    </source>
</evidence>
<gene>
    <name evidence="3" type="ORF">PENFLA_c026G04783</name>
</gene>
<evidence type="ECO:0000313" key="3">
    <source>
        <dbReference type="EMBL" id="OQE16852.1"/>
    </source>
</evidence>
<dbReference type="Proteomes" id="UP000191342">
    <property type="component" value="Unassembled WGS sequence"/>
</dbReference>
<feature type="region of interest" description="Disordered" evidence="1">
    <location>
        <begin position="85"/>
        <end position="147"/>
    </location>
</feature>
<feature type="transmembrane region" description="Helical" evidence="2">
    <location>
        <begin position="25"/>
        <end position="46"/>
    </location>
</feature>
<sequence>MSNVTLYCQCQPPPSQQDKCWEAPLIGGGFGLLGLILVLGFLFWVYKFRGRQALLAHPQRVMTHEYLQRKEEEQRPWWRFRVSASSPWRPRGASGPTENHHLPPPEDNTGDSAAAKKRQREEEARKKKKKEEEGDGKEAGKNKNRLTILCDSAESASGGEYLLQGVDADSIPLEFVGPPPGHSLSAQVATDNDLLPDIKGKGKG</sequence>
<evidence type="ECO:0000256" key="1">
    <source>
        <dbReference type="SAM" id="MobiDB-lite"/>
    </source>
</evidence>
<accession>A0A1V6SS32</accession>
<proteinExistence type="predicted"/>
<keyword evidence="2" id="KW-0812">Transmembrane</keyword>
<name>A0A1V6SS32_9EURO</name>
<comment type="caution">
    <text evidence="3">The sequence shown here is derived from an EMBL/GenBank/DDBJ whole genome shotgun (WGS) entry which is preliminary data.</text>
</comment>
<evidence type="ECO:0000256" key="2">
    <source>
        <dbReference type="SAM" id="Phobius"/>
    </source>
</evidence>
<keyword evidence="4" id="KW-1185">Reference proteome</keyword>
<dbReference type="OrthoDB" id="4369733at2759"/>
<organism evidence="3 4">
    <name type="scientific">Penicillium flavigenum</name>
    <dbReference type="NCBI Taxonomy" id="254877"/>
    <lineage>
        <taxon>Eukaryota</taxon>
        <taxon>Fungi</taxon>
        <taxon>Dikarya</taxon>
        <taxon>Ascomycota</taxon>
        <taxon>Pezizomycotina</taxon>
        <taxon>Eurotiomycetes</taxon>
        <taxon>Eurotiomycetidae</taxon>
        <taxon>Eurotiales</taxon>
        <taxon>Aspergillaceae</taxon>
        <taxon>Penicillium</taxon>
    </lineage>
</organism>
<protein>
    <submittedName>
        <fullName evidence="3">Uncharacterized protein</fullName>
    </submittedName>
</protein>
<keyword evidence="2" id="KW-1133">Transmembrane helix</keyword>